<dbReference type="OrthoDB" id="5979581at2759"/>
<dbReference type="EMBL" id="ML976003">
    <property type="protein sequence ID" value="KAF1946415.1"/>
    <property type="molecule type" value="Genomic_DNA"/>
</dbReference>
<dbReference type="AlphaFoldDB" id="A0A6A5T0A7"/>
<evidence type="ECO:0000313" key="2">
    <source>
        <dbReference type="Proteomes" id="UP000800038"/>
    </source>
</evidence>
<accession>A0A6A5T0A7</accession>
<dbReference type="Proteomes" id="UP000800038">
    <property type="component" value="Unassembled WGS sequence"/>
</dbReference>
<gene>
    <name evidence="1" type="ORF">EJ02DRAFT_499956</name>
</gene>
<evidence type="ECO:0000313" key="1">
    <source>
        <dbReference type="EMBL" id="KAF1946415.1"/>
    </source>
</evidence>
<proteinExistence type="predicted"/>
<dbReference type="SUPFAM" id="SSF56112">
    <property type="entry name" value="Protein kinase-like (PK-like)"/>
    <property type="match status" value="1"/>
</dbReference>
<protein>
    <recommendedName>
        <fullName evidence="3">Protein kinase domain-containing protein</fullName>
    </recommendedName>
</protein>
<sequence length="291" mass="32433">MALQIGQILRGATGTYKLLHLLKGTTVFKAKVLSSPSTRAQAKWCGFPITPILLESKLTTDAYWLRRPMVKTAATAPENMCLRREYRNYRIKNIASSPYIRALCDTVQGDGYNDEGPSCLVFEWIDHDLQADTTPEFRSNLALPRAVFTSVLSMLSVLKKLNAVHTGWSLYSLHIRNTQMINCQSEKNIFVSHIDGNASVAKLEDLGNIKHFSKRPQPINNQTYKDEFELAEQLEAIDHPLAHQQTPVASGAAGIPDPPASQDLLDFIGTLLVIDPDSRPSASDILLHFYL</sequence>
<keyword evidence="2" id="KW-1185">Reference proteome</keyword>
<name>A0A6A5T0A7_9PLEO</name>
<reference evidence="1" key="1">
    <citation type="journal article" date="2020" name="Stud. Mycol.">
        <title>101 Dothideomycetes genomes: a test case for predicting lifestyles and emergence of pathogens.</title>
        <authorList>
            <person name="Haridas S."/>
            <person name="Albert R."/>
            <person name="Binder M."/>
            <person name="Bloem J."/>
            <person name="Labutti K."/>
            <person name="Salamov A."/>
            <person name="Andreopoulos B."/>
            <person name="Baker S."/>
            <person name="Barry K."/>
            <person name="Bills G."/>
            <person name="Bluhm B."/>
            <person name="Cannon C."/>
            <person name="Castanera R."/>
            <person name="Culley D."/>
            <person name="Daum C."/>
            <person name="Ezra D."/>
            <person name="Gonzalez J."/>
            <person name="Henrissat B."/>
            <person name="Kuo A."/>
            <person name="Liang C."/>
            <person name="Lipzen A."/>
            <person name="Lutzoni F."/>
            <person name="Magnuson J."/>
            <person name="Mondo S."/>
            <person name="Nolan M."/>
            <person name="Ohm R."/>
            <person name="Pangilinan J."/>
            <person name="Park H.-J."/>
            <person name="Ramirez L."/>
            <person name="Alfaro M."/>
            <person name="Sun H."/>
            <person name="Tritt A."/>
            <person name="Yoshinaga Y."/>
            <person name="Zwiers L.-H."/>
            <person name="Turgeon B."/>
            <person name="Goodwin S."/>
            <person name="Spatafora J."/>
            <person name="Crous P."/>
            <person name="Grigoriev I."/>
        </authorList>
    </citation>
    <scope>NUCLEOTIDE SEQUENCE</scope>
    <source>
        <strain evidence="1">CBS 161.51</strain>
    </source>
</reference>
<organism evidence="1 2">
    <name type="scientific">Clathrospora elynae</name>
    <dbReference type="NCBI Taxonomy" id="706981"/>
    <lineage>
        <taxon>Eukaryota</taxon>
        <taxon>Fungi</taxon>
        <taxon>Dikarya</taxon>
        <taxon>Ascomycota</taxon>
        <taxon>Pezizomycotina</taxon>
        <taxon>Dothideomycetes</taxon>
        <taxon>Pleosporomycetidae</taxon>
        <taxon>Pleosporales</taxon>
        <taxon>Diademaceae</taxon>
        <taxon>Clathrospora</taxon>
    </lineage>
</organism>
<dbReference type="InterPro" id="IPR011009">
    <property type="entry name" value="Kinase-like_dom_sf"/>
</dbReference>
<evidence type="ECO:0008006" key="3">
    <source>
        <dbReference type="Google" id="ProtNLM"/>
    </source>
</evidence>